<evidence type="ECO:0000256" key="9">
    <source>
        <dbReference type="PIRSR" id="PIRSR001415-1"/>
    </source>
</evidence>
<dbReference type="GO" id="GO:0005829">
    <property type="term" value="C:cytosol"/>
    <property type="evidence" value="ECO:0007669"/>
    <property type="project" value="TreeGrafter"/>
</dbReference>
<dbReference type="NCBIfam" id="NF006762">
    <property type="entry name" value="PRK09283.1"/>
    <property type="match status" value="1"/>
</dbReference>
<dbReference type="PATRIC" id="fig|157687.3.peg.1619"/>
<evidence type="ECO:0000256" key="3">
    <source>
        <dbReference type="ARBA" id="ARBA00012053"/>
    </source>
</evidence>
<dbReference type="PRINTS" id="PR00144">
    <property type="entry name" value="DALDHYDRTASE"/>
</dbReference>
<evidence type="ECO:0000256" key="5">
    <source>
        <dbReference type="ARBA" id="ARBA00023133"/>
    </source>
</evidence>
<evidence type="ECO:0000256" key="14">
    <source>
        <dbReference type="RuleBase" id="RU004161"/>
    </source>
</evidence>
<feature type="binding site" evidence="12">
    <location>
        <position position="238"/>
    </location>
    <ligand>
        <name>Mg(2+)</name>
        <dbReference type="ChEBI" id="CHEBI:18420"/>
    </ligand>
</feature>
<dbReference type="EC" id="4.2.1.24" evidence="3 13"/>
<dbReference type="GO" id="GO:0004655">
    <property type="term" value="F:porphobilinogen synthase activity"/>
    <property type="evidence" value="ECO:0007669"/>
    <property type="project" value="UniProtKB-EC"/>
</dbReference>
<evidence type="ECO:0000256" key="12">
    <source>
        <dbReference type="PIRSR" id="PIRSR001415-5"/>
    </source>
</evidence>
<keyword evidence="11" id="KW-0862">Zinc</keyword>
<dbReference type="Proteomes" id="UP000070483">
    <property type="component" value="Unassembled WGS sequence"/>
</dbReference>
<accession>A0A134A603</accession>
<feature type="binding site" evidence="10">
    <location>
        <position position="222"/>
    </location>
    <ligand>
        <name>5-aminolevulinate</name>
        <dbReference type="ChEBI" id="CHEBI:356416"/>
        <label>1</label>
    </ligand>
</feature>
<dbReference type="Gene3D" id="3.20.20.70">
    <property type="entry name" value="Aldolase class I"/>
    <property type="match status" value="1"/>
</dbReference>
<organism evidence="15 16">
    <name type="scientific">Leptotrichia wadei</name>
    <dbReference type="NCBI Taxonomy" id="157687"/>
    <lineage>
        <taxon>Bacteria</taxon>
        <taxon>Fusobacteriati</taxon>
        <taxon>Fusobacteriota</taxon>
        <taxon>Fusobacteriia</taxon>
        <taxon>Fusobacteriales</taxon>
        <taxon>Leptotrichiaceae</taxon>
        <taxon>Leptotrichia</taxon>
    </lineage>
</organism>
<gene>
    <name evidence="15" type="ORF">HMPREF3180_01629</name>
</gene>
<dbReference type="FunFam" id="3.20.20.70:FF:000019">
    <property type="entry name" value="Delta-aminolevulinic acid dehydratase"/>
    <property type="match status" value="1"/>
</dbReference>
<evidence type="ECO:0000256" key="7">
    <source>
        <dbReference type="ARBA" id="ARBA00023244"/>
    </source>
</evidence>
<evidence type="ECO:0000256" key="4">
    <source>
        <dbReference type="ARBA" id="ARBA00020771"/>
    </source>
</evidence>
<evidence type="ECO:0000256" key="11">
    <source>
        <dbReference type="PIRSR" id="PIRSR001415-3"/>
    </source>
</evidence>
<keyword evidence="11" id="KW-0479">Metal-binding</keyword>
<proteinExistence type="inferred from homology"/>
<comment type="caution">
    <text evidence="15">The sequence shown here is derived from an EMBL/GenBank/DDBJ whole genome shotgun (WGS) entry which is preliminary data.</text>
</comment>
<feature type="active site" description="Schiff-base intermediate with substrate" evidence="9">
    <location>
        <position position="253"/>
    </location>
</feature>
<keyword evidence="7 13" id="KW-0627">Porphyrin biosynthesis</keyword>
<reference evidence="16" key="1">
    <citation type="submission" date="2016-01" db="EMBL/GenBank/DDBJ databases">
        <authorList>
            <person name="Mitreva M."/>
            <person name="Pepin K.H."/>
            <person name="Mihindukulasuriya K.A."/>
            <person name="Fulton R."/>
            <person name="Fronick C."/>
            <person name="O'Laughlin M."/>
            <person name="Miner T."/>
            <person name="Herter B."/>
            <person name="Rosa B.A."/>
            <person name="Cordes M."/>
            <person name="Tomlinson C."/>
            <person name="Wollam A."/>
            <person name="Palsikar V.B."/>
            <person name="Mardis E.R."/>
            <person name="Wilson R.K."/>
        </authorList>
    </citation>
    <scope>NUCLEOTIDE SEQUENCE [LARGE SCALE GENOMIC DNA]</scope>
    <source>
        <strain evidence="16">KA00185</strain>
    </source>
</reference>
<dbReference type="SUPFAM" id="SSF51569">
    <property type="entry name" value="Aldolase"/>
    <property type="match status" value="1"/>
</dbReference>
<dbReference type="AlphaFoldDB" id="A0A134A603"/>
<evidence type="ECO:0000256" key="6">
    <source>
        <dbReference type="ARBA" id="ARBA00023239"/>
    </source>
</evidence>
<evidence type="ECO:0000256" key="2">
    <source>
        <dbReference type="ARBA" id="ARBA00008055"/>
    </source>
</evidence>
<keyword evidence="6 13" id="KW-0456">Lyase</keyword>
<comment type="subunit">
    <text evidence="13">Homooctamer.</text>
</comment>
<feature type="binding site" evidence="11">
    <location>
        <position position="134"/>
    </location>
    <ligand>
        <name>Zn(2+)</name>
        <dbReference type="ChEBI" id="CHEBI:29105"/>
        <note>catalytic</note>
    </ligand>
</feature>
<evidence type="ECO:0000256" key="1">
    <source>
        <dbReference type="ARBA" id="ARBA00004694"/>
    </source>
</evidence>
<comment type="similarity">
    <text evidence="2 14">Belongs to the ALAD family.</text>
</comment>
<feature type="binding site" evidence="11">
    <location>
        <position position="124"/>
    </location>
    <ligand>
        <name>Zn(2+)</name>
        <dbReference type="ChEBI" id="CHEBI:29105"/>
        <note>catalytic</note>
    </ligand>
</feature>
<keyword evidence="16" id="KW-1185">Reference proteome</keyword>
<feature type="binding site" evidence="10">
    <location>
        <position position="279"/>
    </location>
    <ligand>
        <name>5-aminolevulinate</name>
        <dbReference type="ChEBI" id="CHEBI:356416"/>
        <label>2</label>
    </ligand>
</feature>
<sequence>MKKGEVKMFKRHRKLRKNEVIRNLVKDVYIAKEDLIYPIFVEEGENIKSEILSMPGIFRYSIDRLSEELDELVKLGINSILLFGIPEKKDACATEAYNGNGIIQNAVRFIKKNYDNFLVICDICCCEYTDHGHCGILDENGYVKNDETLEVLGKTALSYAKAGVDIVAPSDMMDGRVEKISKVLAQNHLENIPIMAYSVKYSSAFYGPFRDAADSAPQFGDRKSYQMNFQYSKDAIDEVAEDLRQGADIIIVKPAMAYLDVIKKVSDTFEVPIVAYSVSGEYSMVKAAAQNGWIDEMKIVMEQMYAMKRAGADAIITYYAKEVARYIQDSLK</sequence>
<evidence type="ECO:0000313" key="16">
    <source>
        <dbReference type="Proteomes" id="UP000070483"/>
    </source>
</evidence>
<dbReference type="PROSITE" id="PS00169">
    <property type="entry name" value="D_ALA_DEHYDRATASE"/>
    <property type="match status" value="1"/>
</dbReference>
<protein>
    <recommendedName>
        <fullName evidence="4 13">Delta-aminolevulinic acid dehydratase</fullName>
        <ecNumber evidence="3 13">4.2.1.24</ecNumber>
    </recommendedName>
</protein>
<dbReference type="InterPro" id="IPR030656">
    <property type="entry name" value="ALAD_AS"/>
</dbReference>
<evidence type="ECO:0000256" key="8">
    <source>
        <dbReference type="ARBA" id="ARBA00047651"/>
    </source>
</evidence>
<dbReference type="Pfam" id="PF00490">
    <property type="entry name" value="ALAD"/>
    <property type="match status" value="1"/>
</dbReference>
<dbReference type="CDD" id="cd00384">
    <property type="entry name" value="ALAD_PBGS"/>
    <property type="match status" value="1"/>
</dbReference>
<keyword evidence="12" id="KW-0460">Magnesium</keyword>
<dbReference type="PIRSF" id="PIRSF001415">
    <property type="entry name" value="Porphbilin_synth"/>
    <property type="match status" value="1"/>
</dbReference>
<feature type="active site" description="Schiff-base intermediate with substrate" evidence="9">
    <location>
        <position position="200"/>
    </location>
</feature>
<keyword evidence="5" id="KW-0350">Heme biosynthesis</keyword>
<evidence type="ECO:0000256" key="10">
    <source>
        <dbReference type="PIRSR" id="PIRSR001415-2"/>
    </source>
</evidence>
<dbReference type="InterPro" id="IPR001731">
    <property type="entry name" value="ALAD"/>
</dbReference>
<feature type="binding site" evidence="11">
    <location>
        <position position="126"/>
    </location>
    <ligand>
        <name>Zn(2+)</name>
        <dbReference type="ChEBI" id="CHEBI:29105"/>
        <note>catalytic</note>
    </ligand>
</feature>
<dbReference type="PANTHER" id="PTHR11458">
    <property type="entry name" value="DELTA-AMINOLEVULINIC ACID DEHYDRATASE"/>
    <property type="match status" value="1"/>
</dbReference>
<dbReference type="PANTHER" id="PTHR11458:SF0">
    <property type="entry name" value="DELTA-AMINOLEVULINIC ACID DEHYDRATASE"/>
    <property type="match status" value="1"/>
</dbReference>
<dbReference type="InterPro" id="IPR013785">
    <property type="entry name" value="Aldolase_TIM"/>
</dbReference>
<dbReference type="EMBL" id="LSDD01000115">
    <property type="protein sequence ID" value="KXB63127.1"/>
    <property type="molecule type" value="Genomic_DNA"/>
</dbReference>
<dbReference type="GO" id="GO:0008270">
    <property type="term" value="F:zinc ion binding"/>
    <property type="evidence" value="ECO:0007669"/>
    <property type="project" value="TreeGrafter"/>
</dbReference>
<feature type="binding site" evidence="10">
    <location>
        <position position="318"/>
    </location>
    <ligand>
        <name>5-aminolevulinate</name>
        <dbReference type="ChEBI" id="CHEBI:356416"/>
        <label>2</label>
    </ligand>
</feature>
<evidence type="ECO:0000256" key="13">
    <source>
        <dbReference type="RuleBase" id="RU000515"/>
    </source>
</evidence>
<feature type="binding site" evidence="10">
    <location>
        <position position="210"/>
    </location>
    <ligand>
        <name>5-aminolevulinate</name>
        <dbReference type="ChEBI" id="CHEBI:356416"/>
        <label>1</label>
    </ligand>
</feature>
<dbReference type="STRING" id="157687.HMPREF3180_01629"/>
<comment type="catalytic activity">
    <reaction evidence="8 13">
        <text>2 5-aminolevulinate = porphobilinogen + 2 H2O + H(+)</text>
        <dbReference type="Rhea" id="RHEA:24064"/>
        <dbReference type="ChEBI" id="CHEBI:15377"/>
        <dbReference type="ChEBI" id="CHEBI:15378"/>
        <dbReference type="ChEBI" id="CHEBI:58126"/>
        <dbReference type="ChEBI" id="CHEBI:356416"/>
        <dbReference type="EC" id="4.2.1.24"/>
    </reaction>
</comment>
<dbReference type="SMART" id="SM01004">
    <property type="entry name" value="ALAD"/>
    <property type="match status" value="1"/>
</dbReference>
<comment type="pathway">
    <text evidence="1">Porphyrin-containing compound metabolism; protoporphyrin-IX biosynthesis; coproporphyrinogen-III from 5-aminolevulinate: step 1/4.</text>
</comment>
<evidence type="ECO:0000313" key="15">
    <source>
        <dbReference type="EMBL" id="KXB63127.1"/>
    </source>
</evidence>
<name>A0A134A603_9FUSO</name>
<dbReference type="UniPathway" id="UPA00251">
    <property type="reaction ID" value="UER00318"/>
</dbReference>
<dbReference type="GO" id="GO:0006782">
    <property type="term" value="P:protoporphyrinogen IX biosynthetic process"/>
    <property type="evidence" value="ECO:0007669"/>
    <property type="project" value="UniProtKB-UniPathway"/>
</dbReference>